<evidence type="ECO:0000313" key="4">
    <source>
        <dbReference type="Proteomes" id="UP000321776"/>
    </source>
</evidence>
<feature type="region of interest" description="Disordered" evidence="1">
    <location>
        <begin position="12"/>
        <end position="32"/>
    </location>
</feature>
<evidence type="ECO:0000313" key="2">
    <source>
        <dbReference type="EMBL" id="MEM5342732.1"/>
    </source>
</evidence>
<reference evidence="3 4" key="1">
    <citation type="journal article" date="2018" name="Int. J. Syst. Evol. Microbiol.">
        <title>Paraburkholderia azotifigens sp. nov., a nitrogen-fixing bacterium isolated from paddy soil.</title>
        <authorList>
            <person name="Choi G.M."/>
            <person name="Im W.T."/>
        </authorList>
    </citation>
    <scope>NUCLEOTIDE SEQUENCE [LARGE SCALE GENOMIC DNA]</scope>
    <source>
        <strain evidence="3 4">NF 2-5-3</strain>
    </source>
</reference>
<name>A0A5C6VN27_9BURK</name>
<dbReference type="AlphaFoldDB" id="A0A5C6VN27"/>
<organism evidence="3 4">
    <name type="scientific">Paraburkholderia azotifigens</name>
    <dbReference type="NCBI Taxonomy" id="2057004"/>
    <lineage>
        <taxon>Bacteria</taxon>
        <taxon>Pseudomonadati</taxon>
        <taxon>Pseudomonadota</taxon>
        <taxon>Betaproteobacteria</taxon>
        <taxon>Burkholderiales</taxon>
        <taxon>Burkholderiaceae</taxon>
        <taxon>Paraburkholderia</taxon>
    </lineage>
</organism>
<comment type="caution">
    <text evidence="3">The sequence shown here is derived from an EMBL/GenBank/DDBJ whole genome shotgun (WGS) entry which is preliminary data.</text>
</comment>
<reference evidence="3" key="2">
    <citation type="submission" date="2019-08" db="EMBL/GenBank/DDBJ databases">
        <authorList>
            <person name="Im W.-T."/>
        </authorList>
    </citation>
    <scope>NUCLEOTIDE SEQUENCE</scope>
    <source>
        <strain evidence="3">NF 2-5-3</strain>
    </source>
</reference>
<gene>
    <name evidence="3" type="ORF">FRZ40_00495</name>
    <name evidence="2" type="ORF">V4C56_24320</name>
</gene>
<sequence length="110" mass="12133">MLLQPVVMNVFPPQPLPEPRHDQLQANPPDGADDSLAVALIERAEQIARAQDKRIANDLASYAKNRSSNAKTLDLLRLQFDLDDMQTSATLAKNIAEKIGQAITSLTQRN</sequence>
<dbReference type="EMBL" id="VOQS01000001">
    <property type="protein sequence ID" value="TXC86174.1"/>
    <property type="molecule type" value="Genomic_DNA"/>
</dbReference>
<dbReference type="RefSeq" id="WP_147232964.1">
    <property type="nucleotide sequence ID" value="NZ_JAZHFZ010000017.1"/>
</dbReference>
<dbReference type="Proteomes" id="UP000321776">
    <property type="component" value="Unassembled WGS sequence"/>
</dbReference>
<keyword evidence="5" id="KW-1185">Reference proteome</keyword>
<reference evidence="2 5" key="3">
    <citation type="submission" date="2024-01" db="EMBL/GenBank/DDBJ databases">
        <title>The diversity of rhizobia nodulating Mimosa spp. in eleven states of Brazil covering several biomes is determined by host plant, location, and edaphic factors.</title>
        <authorList>
            <person name="Rouws L."/>
            <person name="Barauna A."/>
            <person name="Beukes C."/>
            <person name="De Faria S.M."/>
            <person name="Gross E."/>
            <person name="Dos Reis Junior F.B."/>
            <person name="Simon M."/>
            <person name="Maluk M."/>
            <person name="Odee D.W."/>
            <person name="Kenicer G."/>
            <person name="Young J.P.W."/>
            <person name="Reis V.M."/>
            <person name="Zilli J."/>
            <person name="James E.K."/>
        </authorList>
    </citation>
    <scope>NUCLEOTIDE SEQUENCE [LARGE SCALE GENOMIC DNA]</scope>
    <source>
        <strain evidence="2 5">JPY530</strain>
    </source>
</reference>
<evidence type="ECO:0000256" key="1">
    <source>
        <dbReference type="SAM" id="MobiDB-lite"/>
    </source>
</evidence>
<evidence type="ECO:0000313" key="3">
    <source>
        <dbReference type="EMBL" id="TXC86174.1"/>
    </source>
</evidence>
<dbReference type="EMBL" id="JAZHGA010000018">
    <property type="protein sequence ID" value="MEM5342732.1"/>
    <property type="molecule type" value="Genomic_DNA"/>
</dbReference>
<accession>A0A5C6VN27</accession>
<evidence type="ECO:0000313" key="5">
    <source>
        <dbReference type="Proteomes" id="UP001481677"/>
    </source>
</evidence>
<proteinExistence type="predicted"/>
<protein>
    <submittedName>
        <fullName evidence="3">Uncharacterized protein</fullName>
    </submittedName>
</protein>
<dbReference type="Proteomes" id="UP001481677">
    <property type="component" value="Unassembled WGS sequence"/>
</dbReference>